<keyword evidence="3" id="KW-1003">Cell membrane</keyword>
<feature type="transmembrane region" description="Helical" evidence="7">
    <location>
        <begin position="264"/>
        <end position="284"/>
    </location>
</feature>
<evidence type="ECO:0000313" key="9">
    <source>
        <dbReference type="EMBL" id="MBJ7551504.1"/>
    </source>
</evidence>
<dbReference type="GO" id="GO:0016746">
    <property type="term" value="F:acyltransferase activity"/>
    <property type="evidence" value="ECO:0007669"/>
    <property type="project" value="UniProtKB-KW"/>
</dbReference>
<keyword evidence="5 7" id="KW-1133">Transmembrane helix</keyword>
<dbReference type="Proteomes" id="UP000598488">
    <property type="component" value="Unassembled WGS sequence"/>
</dbReference>
<proteinExistence type="inferred from homology"/>
<evidence type="ECO:0000256" key="2">
    <source>
        <dbReference type="ARBA" id="ARBA00007400"/>
    </source>
</evidence>
<keyword evidence="10" id="KW-1185">Reference proteome</keyword>
<dbReference type="EMBL" id="JAEMUH010000011">
    <property type="protein sequence ID" value="MBJ7551504.1"/>
    <property type="molecule type" value="Genomic_DNA"/>
</dbReference>
<dbReference type="RefSeq" id="WP_199463111.1">
    <property type="nucleotide sequence ID" value="NZ_JAEMUH010000011.1"/>
</dbReference>
<feature type="transmembrane region" description="Helical" evidence="7">
    <location>
        <begin position="12"/>
        <end position="31"/>
    </location>
</feature>
<keyword evidence="4 7" id="KW-0812">Transmembrane</keyword>
<keyword evidence="9" id="KW-0012">Acyltransferase</keyword>
<evidence type="ECO:0000256" key="6">
    <source>
        <dbReference type="ARBA" id="ARBA00023136"/>
    </source>
</evidence>
<feature type="transmembrane region" description="Helical" evidence="7">
    <location>
        <begin position="296"/>
        <end position="319"/>
    </location>
</feature>
<sequence length="374" mass="42752">MTLSRSELFEGIRLARPLLILFICVAHLPGINSYESDYDQYNQISTLFAVYIKDFLARGAVPILTVISGYLAYYSYQKRAYLGMLNTKIKRLLIPFFVWNIIALCFFLGLYKAFGLQYADVTSIDSFWETCKALLGIYRLPVNAPTYFLRDLFMIMLILPVIHLICQKSWLFVLAAGYYLVYFWNDPGITLRILDWVIPLTFRMDMVLFFALGYFLAVKQIDCPKVSRYSALVYGILLGVLGLLFSMALSGLNPAPEVYVQWRMLLGGLFVCAAPAILVCLVNSKDTPFGKLLGKLSPYSFILFLSHSVSSTLFSIFTLNILHWHVNERSSSWEQTSYILMYLATVSIGAVVVLLFWRKVTEMFSVQRFSTRTV</sequence>
<feature type="transmembrane region" description="Helical" evidence="7">
    <location>
        <begin position="55"/>
        <end position="73"/>
    </location>
</feature>
<gene>
    <name evidence="9" type="ORF">JHD44_12490</name>
</gene>
<evidence type="ECO:0000256" key="5">
    <source>
        <dbReference type="ARBA" id="ARBA00022989"/>
    </source>
</evidence>
<evidence type="ECO:0000256" key="7">
    <source>
        <dbReference type="SAM" id="Phobius"/>
    </source>
</evidence>
<feature type="transmembrane region" description="Helical" evidence="7">
    <location>
        <begin position="229"/>
        <end position="252"/>
    </location>
</feature>
<comment type="similarity">
    <text evidence="2">Belongs to the acyltransferase 3 family.</text>
</comment>
<keyword evidence="9" id="KW-0808">Transferase</keyword>
<dbReference type="PANTHER" id="PTHR40074">
    <property type="entry name" value="O-ACETYLTRANSFERASE WECH"/>
    <property type="match status" value="1"/>
</dbReference>
<evidence type="ECO:0000256" key="1">
    <source>
        <dbReference type="ARBA" id="ARBA00004651"/>
    </source>
</evidence>
<evidence type="ECO:0000259" key="8">
    <source>
        <dbReference type="Pfam" id="PF01757"/>
    </source>
</evidence>
<reference evidence="9 10" key="1">
    <citation type="submission" date="2020-12" db="EMBL/GenBank/DDBJ databases">
        <title>Comparative genome analysis of fungal antagonists Marinomonas ostreistagni 398 and M. spartinae 468.</title>
        <authorList>
            <person name="Fields J.L."/>
            <person name="Mavrodi O.V."/>
            <person name="Biber P.D."/>
            <person name="Indest K.J."/>
            <person name="Mavrodi D.V."/>
        </authorList>
    </citation>
    <scope>NUCLEOTIDE SEQUENCE [LARGE SCALE GENOMIC DNA]</scope>
    <source>
        <strain evidence="9 10">USM7</strain>
    </source>
</reference>
<dbReference type="Pfam" id="PF01757">
    <property type="entry name" value="Acyl_transf_3"/>
    <property type="match status" value="1"/>
</dbReference>
<feature type="transmembrane region" description="Helical" evidence="7">
    <location>
        <begin position="339"/>
        <end position="357"/>
    </location>
</feature>
<comment type="subcellular location">
    <subcellularLocation>
        <location evidence="1">Cell membrane</location>
        <topology evidence="1">Multi-pass membrane protein</topology>
    </subcellularLocation>
</comment>
<name>A0ABS0ZCY9_9GAMM</name>
<feature type="transmembrane region" description="Helical" evidence="7">
    <location>
        <begin position="93"/>
        <end position="111"/>
    </location>
</feature>
<feature type="transmembrane region" description="Helical" evidence="7">
    <location>
        <begin position="169"/>
        <end position="184"/>
    </location>
</feature>
<dbReference type="InterPro" id="IPR002656">
    <property type="entry name" value="Acyl_transf_3_dom"/>
</dbReference>
<feature type="transmembrane region" description="Helical" evidence="7">
    <location>
        <begin position="196"/>
        <end position="217"/>
    </location>
</feature>
<evidence type="ECO:0000256" key="3">
    <source>
        <dbReference type="ARBA" id="ARBA00022475"/>
    </source>
</evidence>
<protein>
    <submittedName>
        <fullName evidence="9">Acyltransferase</fullName>
    </submittedName>
</protein>
<evidence type="ECO:0000313" key="10">
    <source>
        <dbReference type="Proteomes" id="UP000598488"/>
    </source>
</evidence>
<evidence type="ECO:0000256" key="4">
    <source>
        <dbReference type="ARBA" id="ARBA00022692"/>
    </source>
</evidence>
<comment type="caution">
    <text evidence="9">The sequence shown here is derived from an EMBL/GenBank/DDBJ whole genome shotgun (WGS) entry which is preliminary data.</text>
</comment>
<dbReference type="PANTHER" id="PTHR40074:SF2">
    <property type="entry name" value="O-ACETYLTRANSFERASE WECH"/>
    <property type="match status" value="1"/>
</dbReference>
<feature type="domain" description="Acyltransferase 3" evidence="8">
    <location>
        <begin position="11"/>
        <end position="357"/>
    </location>
</feature>
<accession>A0ABS0ZCY9</accession>
<organism evidence="9 10">
    <name type="scientific">Marinomonas ostreistagni</name>
    <dbReference type="NCBI Taxonomy" id="359209"/>
    <lineage>
        <taxon>Bacteria</taxon>
        <taxon>Pseudomonadati</taxon>
        <taxon>Pseudomonadota</taxon>
        <taxon>Gammaproteobacteria</taxon>
        <taxon>Oceanospirillales</taxon>
        <taxon>Oceanospirillaceae</taxon>
        <taxon>Marinomonas</taxon>
    </lineage>
</organism>
<keyword evidence="6 7" id="KW-0472">Membrane</keyword>